<dbReference type="InterPro" id="IPR042100">
    <property type="entry name" value="Bug_dom1"/>
</dbReference>
<gene>
    <name evidence="3" type="ORF">EV668_3938</name>
</gene>
<protein>
    <submittedName>
        <fullName evidence="3">Tripartite-type tricarboxylate transporter receptor subunit TctC</fullName>
    </submittedName>
</protein>
<comment type="similarity">
    <text evidence="1">Belongs to the UPF0065 (bug) family.</text>
</comment>
<evidence type="ECO:0000256" key="1">
    <source>
        <dbReference type="ARBA" id="ARBA00006987"/>
    </source>
</evidence>
<dbReference type="RefSeq" id="WP_166652555.1">
    <property type="nucleotide sequence ID" value="NZ_SNZR01000015.1"/>
</dbReference>
<dbReference type="Proteomes" id="UP000295122">
    <property type="component" value="Unassembled WGS sequence"/>
</dbReference>
<dbReference type="InterPro" id="IPR005064">
    <property type="entry name" value="BUG"/>
</dbReference>
<dbReference type="PANTHER" id="PTHR42928:SF5">
    <property type="entry name" value="BLR1237 PROTEIN"/>
    <property type="match status" value="1"/>
</dbReference>
<dbReference type="Pfam" id="PF03401">
    <property type="entry name" value="TctC"/>
    <property type="match status" value="1"/>
</dbReference>
<proteinExistence type="inferred from homology"/>
<feature type="signal peptide" evidence="2">
    <location>
        <begin position="1"/>
        <end position="26"/>
    </location>
</feature>
<comment type="caution">
    <text evidence="3">The sequence shown here is derived from an EMBL/GenBank/DDBJ whole genome shotgun (WGS) entry which is preliminary data.</text>
</comment>
<dbReference type="Gene3D" id="3.40.190.10">
    <property type="entry name" value="Periplasmic binding protein-like II"/>
    <property type="match status" value="1"/>
</dbReference>
<reference evidence="3 4" key="1">
    <citation type="submission" date="2019-03" db="EMBL/GenBank/DDBJ databases">
        <title>Genomic Encyclopedia of Type Strains, Phase IV (KMG-IV): sequencing the most valuable type-strain genomes for metagenomic binning, comparative biology and taxonomic classification.</title>
        <authorList>
            <person name="Goeker M."/>
        </authorList>
    </citation>
    <scope>NUCLEOTIDE SEQUENCE [LARGE SCALE GENOMIC DNA]</scope>
    <source>
        <strain evidence="3 4">DSM 25903</strain>
    </source>
</reference>
<dbReference type="CDD" id="cd07012">
    <property type="entry name" value="PBP2_Bug_TTT"/>
    <property type="match status" value="1"/>
</dbReference>
<accession>A0A4R7BS40</accession>
<feature type="chain" id="PRO_5020488925" evidence="2">
    <location>
        <begin position="27"/>
        <end position="334"/>
    </location>
</feature>
<evidence type="ECO:0000256" key="2">
    <source>
        <dbReference type="SAM" id="SignalP"/>
    </source>
</evidence>
<name>A0A4R7BS40_9HYPH</name>
<dbReference type="PANTHER" id="PTHR42928">
    <property type="entry name" value="TRICARBOXYLATE-BINDING PROTEIN"/>
    <property type="match status" value="1"/>
</dbReference>
<keyword evidence="2" id="KW-0732">Signal</keyword>
<dbReference type="SUPFAM" id="SSF53850">
    <property type="entry name" value="Periplasmic binding protein-like II"/>
    <property type="match status" value="1"/>
</dbReference>
<organism evidence="3 4">
    <name type="scientific">Enterovirga rhinocerotis</name>
    <dbReference type="NCBI Taxonomy" id="1339210"/>
    <lineage>
        <taxon>Bacteria</taxon>
        <taxon>Pseudomonadati</taxon>
        <taxon>Pseudomonadota</taxon>
        <taxon>Alphaproteobacteria</taxon>
        <taxon>Hyphomicrobiales</taxon>
        <taxon>Methylobacteriaceae</taxon>
        <taxon>Enterovirga</taxon>
    </lineage>
</organism>
<keyword evidence="4" id="KW-1185">Reference proteome</keyword>
<sequence length="334" mass="35409">MRRRDCLFTLGSASLAAGFLPRQASAQTFPERPVSLVNGYPAGGSTEVSARLVSDGMMRRLGGSRVIVENRPGASGTVAAEWVRRQPADGYTLLLSESSSFAIWPSMHQNGTKYAPLTDFDWIGTVCTAPMVLIVSPDFPAKTVAEAVEVLRSPRSEKLDYGTSGAGSIPHIACEMLRHAIGSGNASRHVPYRGGAASVLAVSKGEVGWAVASLGSAAGLIQGGLVRPLAVTSPKRFPTIPDVPTFVEAGLPTMELDIYYLVQAPAGLPPAILKMLNEACAATLADQTARERFVTAGMAAWEGPNTPDSTRAIVERELKRFKEIGERTGIQIMG</sequence>
<dbReference type="AlphaFoldDB" id="A0A4R7BS40"/>
<evidence type="ECO:0000313" key="3">
    <source>
        <dbReference type="EMBL" id="TDR88073.1"/>
    </source>
</evidence>
<dbReference type="PIRSF" id="PIRSF017082">
    <property type="entry name" value="YflP"/>
    <property type="match status" value="1"/>
</dbReference>
<keyword evidence="3" id="KW-0675">Receptor</keyword>
<evidence type="ECO:0000313" key="4">
    <source>
        <dbReference type="Proteomes" id="UP000295122"/>
    </source>
</evidence>
<dbReference type="Gene3D" id="3.40.190.150">
    <property type="entry name" value="Bordetella uptake gene, domain 1"/>
    <property type="match status" value="1"/>
</dbReference>
<dbReference type="EMBL" id="SNZR01000015">
    <property type="protein sequence ID" value="TDR88073.1"/>
    <property type="molecule type" value="Genomic_DNA"/>
</dbReference>